<keyword evidence="2" id="KW-1133">Transmembrane helix</keyword>
<keyword evidence="2" id="KW-0812">Transmembrane</keyword>
<keyword evidence="5" id="KW-1185">Reference proteome</keyword>
<dbReference type="AlphaFoldDB" id="A0A8H6VC92"/>
<dbReference type="Proteomes" id="UP000660729">
    <property type="component" value="Unassembled WGS sequence"/>
</dbReference>
<dbReference type="InterPro" id="IPR050879">
    <property type="entry name" value="Acyltransferase_3"/>
</dbReference>
<comment type="caution">
    <text evidence="4">The sequence shown here is derived from an EMBL/GenBank/DDBJ whole genome shotgun (WGS) entry which is preliminary data.</text>
</comment>
<dbReference type="OrthoDB" id="5819582at2759"/>
<evidence type="ECO:0000259" key="3">
    <source>
        <dbReference type="Pfam" id="PF01757"/>
    </source>
</evidence>
<keyword evidence="4" id="KW-0808">Transferase</keyword>
<feature type="region of interest" description="Disordered" evidence="1">
    <location>
        <begin position="1"/>
        <end position="41"/>
    </location>
</feature>
<feature type="transmembrane region" description="Helical" evidence="2">
    <location>
        <begin position="487"/>
        <end position="506"/>
    </location>
</feature>
<sequence>MVEQSLPSPRIEELPPTYNTHSRSISQSSIETSQSEPSRPLLKQPIRDVVQSTYTRATVFGAIQRLWTYVRRRKVTTPPVSTAATKKASRTAEFDGLRGLACLVVFHFHFLYPYTKTITHGFGADLGDPVWRYPHQLPFLCLLVRGRAMVTLFFAISGYVLSYNFLASVSIGSNPTTNGFSRLGSLALRRWMRLFLPASVSMLLVMFGAFFGAFEKGRELKDSQWQHGWWEQHPPQFDMFRAQLKDFLEMWWDWQSPWQWRLYYSEYDPHTWTIPVEFRGSLVLFILLLASAGLKQGWRFGLIICVTIYCFASRRWDVAAFTGGALVANVHICQTSRRELREKEALLPLDSITSKSESRLWKYSITALKCLLLLAALYVLSFPDDGASKTPGFSWLNTITPPMYGKGKEHPYKFWHAFAAIFILWAVARISFVKAFLSFSIPQYFGKISYGLYLVHGPLLHSAGFALQPKIFEAVGTETKVKYLGGLFLGWMTMLALSIVTAHLFWKFVDEPLVRFAKWLERVASHGKGS</sequence>
<keyword evidence="2" id="KW-0472">Membrane</keyword>
<dbReference type="PANTHER" id="PTHR23028">
    <property type="entry name" value="ACETYLTRANSFERASE"/>
    <property type="match status" value="1"/>
</dbReference>
<feature type="transmembrane region" description="Helical" evidence="2">
    <location>
        <begin position="414"/>
        <end position="437"/>
    </location>
</feature>
<evidence type="ECO:0000313" key="5">
    <source>
        <dbReference type="Proteomes" id="UP000660729"/>
    </source>
</evidence>
<dbReference type="GO" id="GO:0016747">
    <property type="term" value="F:acyltransferase activity, transferring groups other than amino-acyl groups"/>
    <property type="evidence" value="ECO:0007669"/>
    <property type="project" value="InterPro"/>
</dbReference>
<evidence type="ECO:0000256" key="2">
    <source>
        <dbReference type="SAM" id="Phobius"/>
    </source>
</evidence>
<organism evidence="4 5">
    <name type="scientific">Pseudocercospora fuligena</name>
    <dbReference type="NCBI Taxonomy" id="685502"/>
    <lineage>
        <taxon>Eukaryota</taxon>
        <taxon>Fungi</taxon>
        <taxon>Dikarya</taxon>
        <taxon>Ascomycota</taxon>
        <taxon>Pezizomycotina</taxon>
        <taxon>Dothideomycetes</taxon>
        <taxon>Dothideomycetidae</taxon>
        <taxon>Mycosphaerellales</taxon>
        <taxon>Mycosphaerellaceae</taxon>
        <taxon>Pseudocercospora</taxon>
    </lineage>
</organism>
<dbReference type="Pfam" id="PF01757">
    <property type="entry name" value="Acyl_transf_3"/>
    <property type="match status" value="1"/>
</dbReference>
<reference evidence="4" key="1">
    <citation type="submission" date="2020-04" db="EMBL/GenBank/DDBJ databases">
        <title>Draft genome resource of the tomato pathogen Pseudocercospora fuligena.</title>
        <authorList>
            <person name="Zaccaron A."/>
        </authorList>
    </citation>
    <scope>NUCLEOTIDE SEQUENCE</scope>
    <source>
        <strain evidence="4">PF001</strain>
    </source>
</reference>
<gene>
    <name evidence="4" type="ORF">HII31_11582</name>
</gene>
<evidence type="ECO:0000256" key="1">
    <source>
        <dbReference type="SAM" id="MobiDB-lite"/>
    </source>
</evidence>
<feature type="transmembrane region" description="Helical" evidence="2">
    <location>
        <begin position="150"/>
        <end position="171"/>
    </location>
</feature>
<protein>
    <submittedName>
        <fullName evidence="4">O-acetyltransferase PaAT-1</fullName>
    </submittedName>
</protein>
<feature type="transmembrane region" description="Helical" evidence="2">
    <location>
        <begin position="360"/>
        <end position="380"/>
    </location>
</feature>
<dbReference type="PANTHER" id="PTHR23028:SF134">
    <property type="entry name" value="PUTATIVE (AFU_ORTHOLOGUE AFUA_4G08520)-RELATED"/>
    <property type="match status" value="1"/>
</dbReference>
<name>A0A8H6VC92_9PEZI</name>
<proteinExistence type="predicted"/>
<feature type="domain" description="Acyltransferase 3" evidence="3">
    <location>
        <begin position="93"/>
        <end position="501"/>
    </location>
</feature>
<dbReference type="InterPro" id="IPR002656">
    <property type="entry name" value="Acyl_transf_3_dom"/>
</dbReference>
<evidence type="ECO:0000313" key="4">
    <source>
        <dbReference type="EMBL" id="KAF7186973.1"/>
    </source>
</evidence>
<feature type="compositionally biased region" description="Low complexity" evidence="1">
    <location>
        <begin position="22"/>
        <end position="39"/>
    </location>
</feature>
<feature type="transmembrane region" description="Helical" evidence="2">
    <location>
        <begin position="191"/>
        <end position="214"/>
    </location>
</feature>
<accession>A0A8H6VC92</accession>
<dbReference type="EMBL" id="JABCIY010000241">
    <property type="protein sequence ID" value="KAF7186973.1"/>
    <property type="molecule type" value="Genomic_DNA"/>
</dbReference>